<protein>
    <recommendedName>
        <fullName evidence="4">DUF2523 domain-containing protein</fullName>
    </recommendedName>
</protein>
<dbReference type="EMBL" id="CP060414">
    <property type="protein sequence ID" value="QNT58645.1"/>
    <property type="molecule type" value="Genomic_DNA"/>
</dbReference>
<name>A0A7H1MAI0_9NEIS</name>
<reference evidence="2" key="1">
    <citation type="submission" date="2024-06" db="EMBL/GenBank/DDBJ databases">
        <title>Complete Genome Sequence of mouse commensal type strain Neisseria musculi.</title>
        <authorList>
            <person name="Thapa E."/>
            <person name="Aluvathingal J."/>
            <person name="Nadendla S."/>
            <person name="Mehta A."/>
            <person name="Tettelin H."/>
            <person name="Weyand N.J."/>
        </authorList>
    </citation>
    <scope>NUCLEOTIDE SEQUENCE</scope>
    <source>
        <strain evidence="2">NW831</strain>
    </source>
</reference>
<evidence type="ECO:0000256" key="1">
    <source>
        <dbReference type="SAM" id="Phobius"/>
    </source>
</evidence>
<keyword evidence="3" id="KW-1185">Reference proteome</keyword>
<proteinExistence type="predicted"/>
<evidence type="ECO:0000313" key="2">
    <source>
        <dbReference type="EMBL" id="QNT58645.1"/>
    </source>
</evidence>
<gene>
    <name evidence="2" type="ORF">H7A79_0413</name>
</gene>
<dbReference type="AlphaFoldDB" id="A0A7H1MAI0"/>
<feature type="transmembrane region" description="Helical" evidence="1">
    <location>
        <begin position="15"/>
        <end position="37"/>
    </location>
</feature>
<keyword evidence="1" id="KW-0812">Transmembrane</keyword>
<dbReference type="Pfam" id="PF10734">
    <property type="entry name" value="DUF2523"/>
    <property type="match status" value="1"/>
</dbReference>
<keyword evidence="1" id="KW-0472">Membrane</keyword>
<feature type="transmembrane region" description="Helical" evidence="1">
    <location>
        <begin position="58"/>
        <end position="81"/>
    </location>
</feature>
<dbReference type="KEGG" id="nmus:H7A79_0413"/>
<evidence type="ECO:0008006" key="4">
    <source>
        <dbReference type="Google" id="ProtNLM"/>
    </source>
</evidence>
<dbReference type="RefSeq" id="WP_187000926.1">
    <property type="nucleotide sequence ID" value="NZ_CP060414.2"/>
</dbReference>
<keyword evidence="1" id="KW-1133">Transmembrane helix</keyword>
<organism evidence="2 3">
    <name type="scientific">Neisseria musculi</name>
    <dbReference type="NCBI Taxonomy" id="1815583"/>
    <lineage>
        <taxon>Bacteria</taxon>
        <taxon>Pseudomonadati</taxon>
        <taxon>Pseudomonadota</taxon>
        <taxon>Betaproteobacteria</taxon>
        <taxon>Neisseriales</taxon>
        <taxon>Neisseriaceae</taxon>
        <taxon>Neisseria</taxon>
    </lineage>
</organism>
<sequence length="94" mass="10189">MKFLAALAPYLINHVVRYIFTALGVSIVTYVGFDLLLDNLKNRFISEMGAIPAGAIQLFYIAGGGVVLNIMFGLLAFVVTFKTLSKIGFGRKAS</sequence>
<evidence type="ECO:0000313" key="3">
    <source>
        <dbReference type="Proteomes" id="UP000516412"/>
    </source>
</evidence>
<dbReference type="Proteomes" id="UP000516412">
    <property type="component" value="Chromosome"/>
</dbReference>
<dbReference type="InterPro" id="IPR019670">
    <property type="entry name" value="DUF2523"/>
</dbReference>
<accession>A0A7H1MAI0</accession>